<dbReference type="OrthoDB" id="3938867at2759"/>
<proteinExistence type="predicted"/>
<evidence type="ECO:0000313" key="2">
    <source>
        <dbReference type="Proteomes" id="UP000076874"/>
    </source>
</evidence>
<keyword evidence="2" id="KW-1185">Reference proteome</keyword>
<accession>A0A167LVW9</accession>
<evidence type="ECO:0008006" key="3">
    <source>
        <dbReference type="Google" id="ProtNLM"/>
    </source>
</evidence>
<reference evidence="1 2" key="1">
    <citation type="journal article" date="2016" name="Genome Biol. Evol.">
        <title>Divergent and convergent evolution of fungal pathogenicity.</title>
        <authorList>
            <person name="Shang Y."/>
            <person name="Xiao G."/>
            <person name="Zheng P."/>
            <person name="Cen K."/>
            <person name="Zhan S."/>
            <person name="Wang C."/>
        </authorList>
    </citation>
    <scope>NUCLEOTIDE SEQUENCE [LARGE SCALE GENOMIC DNA]</scope>
    <source>
        <strain evidence="1 2">RCEF 264</strain>
    </source>
</reference>
<comment type="caution">
    <text evidence="1">The sequence shown here is derived from an EMBL/GenBank/DDBJ whole genome shotgun (WGS) entry which is preliminary data.</text>
</comment>
<dbReference type="STRING" id="1081102.A0A167LVW9"/>
<dbReference type="AlphaFoldDB" id="A0A167LVW9"/>
<evidence type="ECO:0000313" key="1">
    <source>
        <dbReference type="EMBL" id="OAA53583.1"/>
    </source>
</evidence>
<dbReference type="EMBL" id="AZHD01000028">
    <property type="protein sequence ID" value="OAA53583.1"/>
    <property type="molecule type" value="Genomic_DNA"/>
</dbReference>
<sequence>MGTRGLYIVCFRGRYYIRFNRYDSYYEGLGAKIVASIPEDPEKYKEWLASMRARHASKEQALEEGLHTIREDGSPPAEDHLSFFDEYVALPAELPRLGSYDAEFFYTINLDAEVLTMNHALHWRLDSIPRVDQQWLQAITPSAYRYVPTVKPELRLDDCLTSLAVPLPDHDMDVWDVDEMTVREARTQLDAPDKVWRACVAADVWSVYGQDIACLGRQWYPHDLPFRELAFALVSLAAGLTAFRSFHRSNPDKPDVPACHPRFCENWTCNGEHLDRNPGWLGQEWLVGGDRTQSPLLTFCSPAHRTGRPPGTASPETKYWLNDDVLVCLTLVVDGAAITEAMRWGMVEQKRRGAEKSSRHSGVRFYMVVLSLFDVVFAEVSRPAAAAASGNGSKEAEEEKKPDLVVSSKLPLSPLREAFCLSTHPRERPVPGPGQKTYYCMPHNGMDLDAHERSVNELRYDFPGIAAMANFFSAVAGRRAATNGTAAVLPPELYARILDLVDYSTWQNCLVVSPDFRALCLARYRLDDRTAIISGPSMIPHPFRGELLMAFKFRDSRTGQIETAIRMRKSGYLGEYNWMPLLCGSGEDRPQALMLDVCLLFESLSGVVESKKRMDNRRAGAAEKDAAEKAAVTEAIAEIA</sequence>
<organism evidence="1 2">
    <name type="scientific">Niveomyces insectorum RCEF 264</name>
    <dbReference type="NCBI Taxonomy" id="1081102"/>
    <lineage>
        <taxon>Eukaryota</taxon>
        <taxon>Fungi</taxon>
        <taxon>Dikarya</taxon>
        <taxon>Ascomycota</taxon>
        <taxon>Pezizomycotina</taxon>
        <taxon>Sordariomycetes</taxon>
        <taxon>Hypocreomycetidae</taxon>
        <taxon>Hypocreales</taxon>
        <taxon>Cordycipitaceae</taxon>
        <taxon>Niveomyces</taxon>
    </lineage>
</organism>
<dbReference type="Proteomes" id="UP000076874">
    <property type="component" value="Unassembled WGS sequence"/>
</dbReference>
<gene>
    <name evidence="1" type="ORF">SPI_09290</name>
</gene>
<protein>
    <recommendedName>
        <fullName evidence="3">F-box domain-containing protein</fullName>
    </recommendedName>
</protein>
<name>A0A167LVW9_9HYPO</name>